<protein>
    <submittedName>
        <fullName evidence="1">DUF1572 domain-containing protein</fullName>
    </submittedName>
</protein>
<evidence type="ECO:0000313" key="2">
    <source>
        <dbReference type="Proteomes" id="UP000220828"/>
    </source>
</evidence>
<reference evidence="1 2" key="1">
    <citation type="submission" date="2017-09" db="EMBL/GenBank/DDBJ databases">
        <title>Whole genomes of Flavobacteriaceae.</title>
        <authorList>
            <person name="Stine C."/>
            <person name="Li C."/>
            <person name="Tadesse D."/>
        </authorList>
    </citation>
    <scope>NUCLEOTIDE SEQUENCE [LARGE SCALE GENOMIC DNA]</scope>
    <source>
        <strain evidence="1 2">ATCC 35036</strain>
    </source>
</reference>
<evidence type="ECO:0000313" key="1">
    <source>
        <dbReference type="EMBL" id="PDS23652.1"/>
    </source>
</evidence>
<dbReference type="AlphaFoldDB" id="A0A2H3KHH7"/>
<organism evidence="1 2">
    <name type="scientific">Flavobacterium branchiophilum</name>
    <dbReference type="NCBI Taxonomy" id="55197"/>
    <lineage>
        <taxon>Bacteria</taxon>
        <taxon>Pseudomonadati</taxon>
        <taxon>Bacteroidota</taxon>
        <taxon>Flavobacteriia</taxon>
        <taxon>Flavobacteriales</taxon>
        <taxon>Flavobacteriaceae</taxon>
        <taxon>Flavobacterium</taxon>
    </lineage>
</organism>
<proteinExistence type="predicted"/>
<dbReference type="Proteomes" id="UP000220828">
    <property type="component" value="Unassembled WGS sequence"/>
</dbReference>
<sequence>MKLSTYLSNRLRAVYLDGYWIANTNFKTQLEHTNWQQATQKLDNLNTIAALIFHINYYLEGLLNAFDSGKIEISDAFSFDCPPIQSDADWNNMIRIFLDHAEKFSVLVENLDESVIEQPFFDDQYGSMIRNIEGVIEHSYYHLGQIVLINKLLQKNNK</sequence>
<comment type="caution">
    <text evidence="1">The sequence shown here is derived from an EMBL/GenBank/DDBJ whole genome shotgun (WGS) entry which is preliminary data.</text>
</comment>
<dbReference type="EMBL" id="PCMW01000057">
    <property type="protein sequence ID" value="PDS23652.1"/>
    <property type="molecule type" value="Genomic_DNA"/>
</dbReference>
<gene>
    <name evidence="1" type="ORF">B0A77_10390</name>
</gene>
<dbReference type="RefSeq" id="WP_097554378.1">
    <property type="nucleotide sequence ID" value="NZ_PCMW01000057.1"/>
</dbReference>
<dbReference type="InterPro" id="IPR034660">
    <property type="entry name" value="DinB/YfiT-like"/>
</dbReference>
<accession>A0A2H3KHH7</accession>
<dbReference type="Gene3D" id="1.20.120.450">
    <property type="entry name" value="dinb family like domain"/>
    <property type="match status" value="1"/>
</dbReference>
<dbReference type="OrthoDB" id="9814103at2"/>
<name>A0A2H3KHH7_9FLAO</name>
<dbReference type="SUPFAM" id="SSF109854">
    <property type="entry name" value="DinB/YfiT-like putative metalloenzymes"/>
    <property type="match status" value="1"/>
</dbReference>